<dbReference type="AlphaFoldDB" id="M4VEK5"/>
<dbReference type="Proteomes" id="UP000011932">
    <property type="component" value="Chromosome"/>
</dbReference>
<dbReference type="HOGENOM" id="CLU_041785_2_0_5"/>
<feature type="transmembrane region" description="Helical" evidence="1">
    <location>
        <begin position="359"/>
        <end position="384"/>
    </location>
</feature>
<dbReference type="PATRIC" id="fig|349215.9.peg.819"/>
<gene>
    <name evidence="2" type="ORF">A11S_835</name>
</gene>
<feature type="transmembrane region" description="Helical" evidence="1">
    <location>
        <begin position="145"/>
        <end position="164"/>
    </location>
</feature>
<organism evidence="2 3">
    <name type="scientific">Micavibrio aeruginosavorus EPB</name>
    <dbReference type="NCBI Taxonomy" id="349215"/>
    <lineage>
        <taxon>Bacteria</taxon>
        <taxon>Pseudomonadati</taxon>
        <taxon>Bdellovibrionota</taxon>
        <taxon>Bdellovibrionia</taxon>
        <taxon>Bdellovibrionales</taxon>
        <taxon>Pseudobdellovibrionaceae</taxon>
        <taxon>Micavibrio</taxon>
    </lineage>
</organism>
<dbReference type="RefSeq" id="WP_015467207.1">
    <property type="nucleotide sequence ID" value="NC_020812.1"/>
</dbReference>
<proteinExistence type="predicted"/>
<sequence length="392" mass="43166">MLKPSNKLFSSPFWGRGFRPFFFSGAIFAIISICAWGAFYAGTGIVPPTFMLNPVAWHAHEMIYGFSMAIVAGFLLTAVANWTGGAPARQIHLATLCFLWWIGRIAMGIDLGLPQWSSIMLELLFIPALAISLALPLFRSWNKRNFIFLSILTILFGCDAWFMLTANMTPLYVALMMILMMVSLIGGRVIPAFTVAALRRQGIKAFQTDQPKMDIAALLSLVLVTITLVFAKDSLVFGVSAAISCVIHAIRMRHYHTLSTFNDPLVWILHAGYAWLVLGLGLFALVGFDVFPINAVVHAMTAGCIGSMVIGMMCRVTLGHTGRALKVDMMTTVSFVTIQAVALMRVFGPMIMPEHSTSWIIYSAALWVACFSVYLFCYSGFLFAPRPDGQEA</sequence>
<evidence type="ECO:0000313" key="2">
    <source>
        <dbReference type="EMBL" id="AGH97658.1"/>
    </source>
</evidence>
<accession>M4VEK5</accession>
<reference evidence="2 3" key="1">
    <citation type="journal article" date="2013" name="ISME J.">
        <title>By their genes ye shall know them: genomic signatures of predatory bacteria.</title>
        <authorList>
            <person name="Pasternak Z."/>
            <person name="Pietrokovski S."/>
            <person name="Rotem O."/>
            <person name="Gophna U."/>
            <person name="Lurie-Weinberger M.N."/>
            <person name="Jurkevitch E."/>
        </authorList>
    </citation>
    <scope>NUCLEOTIDE SEQUENCE [LARGE SCALE GENOMIC DNA]</scope>
    <source>
        <strain evidence="2">EPB</strain>
    </source>
</reference>
<feature type="transmembrane region" description="Helical" evidence="1">
    <location>
        <begin position="330"/>
        <end position="347"/>
    </location>
</feature>
<feature type="transmembrane region" description="Helical" evidence="1">
    <location>
        <begin position="213"/>
        <end position="230"/>
    </location>
</feature>
<name>M4VEK5_9BACT</name>
<feature type="transmembrane region" description="Helical" evidence="1">
    <location>
        <begin position="93"/>
        <end position="113"/>
    </location>
</feature>
<protein>
    <submittedName>
        <fullName evidence="2">NnrS protein involved in response to NO</fullName>
    </submittedName>
</protein>
<evidence type="ECO:0000313" key="3">
    <source>
        <dbReference type="Proteomes" id="UP000011932"/>
    </source>
</evidence>
<feature type="transmembrane region" description="Helical" evidence="1">
    <location>
        <begin position="21"/>
        <end position="42"/>
    </location>
</feature>
<dbReference type="STRING" id="349215.A11S_835"/>
<evidence type="ECO:0000256" key="1">
    <source>
        <dbReference type="SAM" id="Phobius"/>
    </source>
</evidence>
<feature type="transmembrane region" description="Helical" evidence="1">
    <location>
        <begin position="62"/>
        <end position="81"/>
    </location>
</feature>
<dbReference type="InterPro" id="IPR010266">
    <property type="entry name" value="NnrS"/>
</dbReference>
<feature type="transmembrane region" description="Helical" evidence="1">
    <location>
        <begin position="265"/>
        <end position="287"/>
    </location>
</feature>
<keyword evidence="1" id="KW-0472">Membrane</keyword>
<feature type="transmembrane region" description="Helical" evidence="1">
    <location>
        <begin position="236"/>
        <end position="253"/>
    </location>
</feature>
<dbReference type="Pfam" id="PF05940">
    <property type="entry name" value="NnrS"/>
    <property type="match status" value="1"/>
</dbReference>
<keyword evidence="1" id="KW-1133">Transmembrane helix</keyword>
<feature type="transmembrane region" description="Helical" evidence="1">
    <location>
        <begin position="119"/>
        <end position="138"/>
    </location>
</feature>
<dbReference type="KEGG" id="man:A11S_835"/>
<dbReference type="OrthoDB" id="9770040at2"/>
<feature type="transmembrane region" description="Helical" evidence="1">
    <location>
        <begin position="293"/>
        <end position="318"/>
    </location>
</feature>
<dbReference type="EMBL" id="CP003538">
    <property type="protein sequence ID" value="AGH97658.1"/>
    <property type="molecule type" value="Genomic_DNA"/>
</dbReference>
<feature type="transmembrane region" description="Helical" evidence="1">
    <location>
        <begin position="170"/>
        <end position="193"/>
    </location>
</feature>
<keyword evidence="1" id="KW-0812">Transmembrane</keyword>